<dbReference type="EMBL" id="JYFN01000127">
    <property type="protein sequence ID" value="KJE19316.1"/>
    <property type="molecule type" value="Genomic_DNA"/>
</dbReference>
<dbReference type="GO" id="GO:0003677">
    <property type="term" value="F:DNA binding"/>
    <property type="evidence" value="ECO:0007669"/>
    <property type="project" value="InterPro"/>
</dbReference>
<dbReference type="InterPro" id="IPR003593">
    <property type="entry name" value="AAA+_ATPase"/>
</dbReference>
<dbReference type="InterPro" id="IPR050206">
    <property type="entry name" value="FtsK/SpoIIIE/SftA"/>
</dbReference>
<evidence type="ECO:0000256" key="1">
    <source>
        <dbReference type="ARBA" id="ARBA00022741"/>
    </source>
</evidence>
<keyword evidence="5" id="KW-0472">Membrane</keyword>
<gene>
    <name evidence="7" type="ORF">FF36_06405</name>
</gene>
<feature type="domain" description="FtsK" evidence="6">
    <location>
        <begin position="243"/>
        <end position="426"/>
    </location>
</feature>
<feature type="transmembrane region" description="Helical" evidence="5">
    <location>
        <begin position="113"/>
        <end position="130"/>
    </location>
</feature>
<protein>
    <submittedName>
        <fullName evidence="7">FtsK/SpoIIIE family protein</fullName>
    </submittedName>
</protein>
<evidence type="ECO:0000256" key="4">
    <source>
        <dbReference type="SAM" id="MobiDB-lite"/>
    </source>
</evidence>
<sequence precursor="true">MRRHMRRSTRRKLRENRSGPGIVASIAGFFWRYRSELLPLYTGLFLTVSATVAHRAWGTGGVVLVALFCLVTAGLFARRLARQIERAYALTVIFLGSGWWLAAGILGPGHWPLPALLVTVGTVAAVPWWAHRRRRERVRVERTIRAWPVLAEDAGLSGSRVMSAVVDAWGYTARVALRRGMSARSAIARADEIASMLGVRPNSVRVTADPDREDHVIVRVTETDPLARPNPWPGHSNEPVTITKPIAIGTAEDGTTTTVLLLRRNVLIGGVVGSGKSGIVNAILAALIPADDVIVWGVDLKGGMELGPWRKSLGRLATGMDDAVTLFTDALAELNRRASEQADRGERTWNPTRQRKALVILCDEFAELPPEALDLADSLARLGRAVAVTLIAATQRPTQESMGNGAIRSQMDIRIALRVRERADTDLILGAGAYKSGWRTDVFSLPGVFLVLDSDHTTPIPNRAYLVEDDTVTAITDRFPAPVALPDRKDEPHADHSADPDDALWTALTSDDGASVPDLVTATGRSRRWVYYALQQLQETGKVHQGAPGRWHATPDQP</sequence>
<comment type="caution">
    <text evidence="7">The sequence shown here is derived from an EMBL/GenBank/DDBJ whole genome shotgun (WGS) entry which is preliminary data.</text>
</comment>
<dbReference type="InterPro" id="IPR002543">
    <property type="entry name" value="FtsK_dom"/>
</dbReference>
<reference evidence="7 8" key="2">
    <citation type="journal article" date="2016" name="Genome Announc.">
        <title>Permanent Draft Genome Sequences for Two Variants of Frankia sp. Strain CpI1, the First Frankia Strain Isolated from Root Nodules of Comptonia peregrina.</title>
        <authorList>
            <person name="Oshone R."/>
            <person name="Hurst S.G.IV."/>
            <person name="Abebe-Akele F."/>
            <person name="Simpson S."/>
            <person name="Morris K."/>
            <person name="Thomas W.K."/>
            <person name="Tisa L.S."/>
        </authorList>
    </citation>
    <scope>NUCLEOTIDE SEQUENCE [LARGE SCALE GENOMIC DNA]</scope>
    <source>
        <strain evidence="8">CpI1-S</strain>
    </source>
</reference>
<evidence type="ECO:0000259" key="6">
    <source>
        <dbReference type="PROSITE" id="PS50901"/>
    </source>
</evidence>
<keyword evidence="1 3" id="KW-0547">Nucleotide-binding</keyword>
<keyword evidence="2 3" id="KW-0067">ATP-binding</keyword>
<name>A0A0D8B563_9ACTN</name>
<dbReference type="SMART" id="SM00382">
    <property type="entry name" value="AAA"/>
    <property type="match status" value="1"/>
</dbReference>
<dbReference type="GO" id="GO:0005524">
    <property type="term" value="F:ATP binding"/>
    <property type="evidence" value="ECO:0007669"/>
    <property type="project" value="UniProtKB-UniRule"/>
</dbReference>
<keyword evidence="8" id="KW-1185">Reference proteome</keyword>
<accession>A0A0D8B563</accession>
<proteinExistence type="predicted"/>
<evidence type="ECO:0000256" key="3">
    <source>
        <dbReference type="PROSITE-ProRule" id="PRU00289"/>
    </source>
</evidence>
<organism evidence="7 8">
    <name type="scientific">Frankia torreyi</name>
    <dbReference type="NCBI Taxonomy" id="1856"/>
    <lineage>
        <taxon>Bacteria</taxon>
        <taxon>Bacillati</taxon>
        <taxon>Actinomycetota</taxon>
        <taxon>Actinomycetes</taxon>
        <taxon>Frankiales</taxon>
        <taxon>Frankiaceae</taxon>
        <taxon>Frankia</taxon>
    </lineage>
</organism>
<reference evidence="8" key="1">
    <citation type="submission" date="2015-02" db="EMBL/GenBank/DDBJ databases">
        <title>Draft Genome of Frankia sp. CpI1-S.</title>
        <authorList>
            <person name="Oshone R.T."/>
            <person name="Ngom M."/>
            <person name="Ghodhbane-Gtari F."/>
            <person name="Gtari M."/>
            <person name="Morris K."/>
            <person name="Thomas K."/>
            <person name="Sen A."/>
            <person name="Tisa L.S."/>
        </authorList>
    </citation>
    <scope>NUCLEOTIDE SEQUENCE [LARGE SCALE GENOMIC DNA]</scope>
    <source>
        <strain evidence="8">CpI1-S</strain>
    </source>
</reference>
<dbReference type="PANTHER" id="PTHR22683">
    <property type="entry name" value="SPORULATION PROTEIN RELATED"/>
    <property type="match status" value="1"/>
</dbReference>
<dbReference type="SUPFAM" id="SSF52540">
    <property type="entry name" value="P-loop containing nucleoside triphosphate hydrolases"/>
    <property type="match status" value="1"/>
</dbReference>
<dbReference type="PANTHER" id="PTHR22683:SF41">
    <property type="entry name" value="DNA TRANSLOCASE FTSK"/>
    <property type="match status" value="1"/>
</dbReference>
<evidence type="ECO:0000313" key="7">
    <source>
        <dbReference type="EMBL" id="KJE19316.1"/>
    </source>
</evidence>
<evidence type="ECO:0000256" key="2">
    <source>
        <dbReference type="ARBA" id="ARBA00022840"/>
    </source>
</evidence>
<keyword evidence="5" id="KW-0812">Transmembrane</keyword>
<feature type="region of interest" description="Disordered" evidence="4">
    <location>
        <begin position="482"/>
        <end position="503"/>
    </location>
</feature>
<dbReference type="PROSITE" id="PS50901">
    <property type="entry name" value="FTSK"/>
    <property type="match status" value="1"/>
</dbReference>
<dbReference type="InterPro" id="IPR027417">
    <property type="entry name" value="P-loop_NTPase"/>
</dbReference>
<keyword evidence="5" id="KW-1133">Transmembrane helix</keyword>
<dbReference type="AlphaFoldDB" id="A0A0D8B563"/>
<evidence type="ECO:0000256" key="5">
    <source>
        <dbReference type="SAM" id="Phobius"/>
    </source>
</evidence>
<dbReference type="Gene3D" id="3.40.50.300">
    <property type="entry name" value="P-loop containing nucleotide triphosphate hydrolases"/>
    <property type="match status" value="1"/>
</dbReference>
<dbReference type="Pfam" id="PF01580">
    <property type="entry name" value="FtsK_SpoIIIE"/>
    <property type="match status" value="1"/>
</dbReference>
<feature type="compositionally biased region" description="Basic and acidic residues" evidence="4">
    <location>
        <begin position="486"/>
        <end position="499"/>
    </location>
</feature>
<feature type="transmembrane region" description="Helical" evidence="5">
    <location>
        <begin position="21"/>
        <end position="44"/>
    </location>
</feature>
<feature type="transmembrane region" description="Helical" evidence="5">
    <location>
        <begin position="56"/>
        <end position="76"/>
    </location>
</feature>
<feature type="transmembrane region" description="Helical" evidence="5">
    <location>
        <begin position="88"/>
        <end position="107"/>
    </location>
</feature>
<feature type="binding site" evidence="3">
    <location>
        <begin position="270"/>
        <end position="277"/>
    </location>
    <ligand>
        <name>ATP</name>
        <dbReference type="ChEBI" id="CHEBI:30616"/>
    </ligand>
</feature>
<dbReference type="Proteomes" id="UP000032545">
    <property type="component" value="Unassembled WGS sequence"/>
</dbReference>
<dbReference type="PATRIC" id="fig|1502723.3.peg.1244"/>
<evidence type="ECO:0000313" key="8">
    <source>
        <dbReference type="Proteomes" id="UP000032545"/>
    </source>
</evidence>